<dbReference type="Gene3D" id="1.10.150.240">
    <property type="entry name" value="Putative phosphatase, domain 2"/>
    <property type="match status" value="1"/>
</dbReference>
<accession>A0AAE3U484</accession>
<dbReference type="EMBL" id="JASJOS010000001">
    <property type="protein sequence ID" value="MDJ1479519.1"/>
    <property type="molecule type" value="Genomic_DNA"/>
</dbReference>
<dbReference type="Gene3D" id="3.40.50.1000">
    <property type="entry name" value="HAD superfamily/HAD-like"/>
    <property type="match status" value="1"/>
</dbReference>
<sequence>MIQPTAPNLIFDMGGVIIDIDVQLAMVAFAKLVDCDAEELKSRFWGSEFFHAHETGHCSDAEFRSHICALLQKTFPDTDLDQAWNALLLEIPAQRIELLKELRKTHKLYLLSNTNAIHVKAINQLLLEQYELNGMEDLFDKVYYSHQIGKRKPGQEIYTHVLADSGLNAQDCIFFDDLPANLQAAAETGIRTVQIIPGQFTINDYFQGTI</sequence>
<name>A0AAE3U484_9BACT</name>
<dbReference type="NCBIfam" id="TIGR01509">
    <property type="entry name" value="HAD-SF-IA-v3"/>
    <property type="match status" value="1"/>
</dbReference>
<evidence type="ECO:0000313" key="1">
    <source>
        <dbReference type="EMBL" id="MDJ1479519.1"/>
    </source>
</evidence>
<dbReference type="Proteomes" id="UP001241110">
    <property type="component" value="Unassembled WGS sequence"/>
</dbReference>
<comment type="caution">
    <text evidence="1">The sequence shown here is derived from an EMBL/GenBank/DDBJ whole genome shotgun (WGS) entry which is preliminary data.</text>
</comment>
<dbReference type="PANTHER" id="PTHR43611">
    <property type="entry name" value="ALPHA-D-GLUCOSE 1-PHOSPHATE PHOSPHATASE"/>
    <property type="match status" value="1"/>
</dbReference>
<dbReference type="RefSeq" id="WP_313975760.1">
    <property type="nucleotide sequence ID" value="NZ_JASJOS010000001.1"/>
</dbReference>
<dbReference type="SFLD" id="SFLDG01129">
    <property type="entry name" value="C1.5:_HAD__Beta-PGM__Phosphata"/>
    <property type="match status" value="1"/>
</dbReference>
<reference evidence="1" key="1">
    <citation type="submission" date="2023-05" db="EMBL/GenBank/DDBJ databases">
        <authorList>
            <person name="Zhang X."/>
        </authorList>
    </citation>
    <scope>NUCLEOTIDE SEQUENCE</scope>
    <source>
        <strain evidence="1">YF14B1</strain>
    </source>
</reference>
<dbReference type="InterPro" id="IPR023214">
    <property type="entry name" value="HAD_sf"/>
</dbReference>
<organism evidence="1 2">
    <name type="scientific">Xanthocytophaga flava</name>
    <dbReference type="NCBI Taxonomy" id="3048013"/>
    <lineage>
        <taxon>Bacteria</taxon>
        <taxon>Pseudomonadati</taxon>
        <taxon>Bacteroidota</taxon>
        <taxon>Cytophagia</taxon>
        <taxon>Cytophagales</taxon>
        <taxon>Rhodocytophagaceae</taxon>
        <taxon>Xanthocytophaga</taxon>
    </lineage>
</organism>
<dbReference type="Pfam" id="PF00702">
    <property type="entry name" value="Hydrolase"/>
    <property type="match status" value="1"/>
</dbReference>
<dbReference type="AlphaFoldDB" id="A0AAE3U484"/>
<dbReference type="PANTHER" id="PTHR43611:SF3">
    <property type="entry name" value="FLAVIN MONONUCLEOTIDE HYDROLASE 1, CHLOROPLATIC"/>
    <property type="match status" value="1"/>
</dbReference>
<dbReference type="InterPro" id="IPR036412">
    <property type="entry name" value="HAD-like_sf"/>
</dbReference>
<dbReference type="SFLD" id="SFLDS00003">
    <property type="entry name" value="Haloacid_Dehalogenase"/>
    <property type="match status" value="1"/>
</dbReference>
<dbReference type="SUPFAM" id="SSF56784">
    <property type="entry name" value="HAD-like"/>
    <property type="match status" value="1"/>
</dbReference>
<protein>
    <submittedName>
        <fullName evidence="1">HAD family phosphatase</fullName>
    </submittedName>
</protein>
<proteinExistence type="predicted"/>
<dbReference type="InterPro" id="IPR006439">
    <property type="entry name" value="HAD-SF_hydro_IA"/>
</dbReference>
<evidence type="ECO:0000313" key="2">
    <source>
        <dbReference type="Proteomes" id="UP001241110"/>
    </source>
</evidence>
<gene>
    <name evidence="1" type="ORF">QNI16_03415</name>
</gene>
<dbReference type="InterPro" id="IPR023198">
    <property type="entry name" value="PGP-like_dom2"/>
</dbReference>
<dbReference type="CDD" id="cd02603">
    <property type="entry name" value="HAD_sEH-N_like"/>
    <property type="match status" value="1"/>
</dbReference>